<sequence>MSVITGARSVSRKIVAVVTAIATALAIMVAGGTGVANADNRGWLRPDATGHCEWDA</sequence>
<gene>
    <name evidence="1" type="ORF">GX356_09875</name>
</gene>
<comment type="caution">
    <text evidence="1">The sequence shown here is derived from an EMBL/GenBank/DDBJ whole genome shotgun (WGS) entry which is preliminary data.</text>
</comment>
<proteinExistence type="predicted"/>
<dbReference type="Proteomes" id="UP000568696">
    <property type="component" value="Unassembled WGS sequence"/>
</dbReference>
<dbReference type="AlphaFoldDB" id="A0A7X8RHI9"/>
<evidence type="ECO:0000313" key="2">
    <source>
        <dbReference type="Proteomes" id="UP000568696"/>
    </source>
</evidence>
<protein>
    <submittedName>
        <fullName evidence="1">Esterase family protein</fullName>
    </submittedName>
</protein>
<name>A0A7X8RHI9_9CORY</name>
<accession>A0A7X8RHI9</accession>
<feature type="non-terminal residue" evidence="1">
    <location>
        <position position="56"/>
    </location>
</feature>
<dbReference type="EMBL" id="JAAYSN010000273">
    <property type="protein sequence ID" value="NLP40005.1"/>
    <property type="molecule type" value="Genomic_DNA"/>
</dbReference>
<organism evidence="1 2">
    <name type="scientific">Corynebacterium pollutisoli</name>
    <dbReference type="NCBI Taxonomy" id="1610489"/>
    <lineage>
        <taxon>Bacteria</taxon>
        <taxon>Bacillati</taxon>
        <taxon>Actinomycetota</taxon>
        <taxon>Actinomycetes</taxon>
        <taxon>Mycobacteriales</taxon>
        <taxon>Corynebacteriaceae</taxon>
        <taxon>Corynebacterium</taxon>
    </lineage>
</organism>
<reference evidence="1 2" key="1">
    <citation type="journal article" date="2020" name="Biotechnol. Biofuels">
        <title>New insights from the biogas microbiome by comprehensive genome-resolved metagenomics of nearly 1600 species originating from multiple anaerobic digesters.</title>
        <authorList>
            <person name="Campanaro S."/>
            <person name="Treu L."/>
            <person name="Rodriguez-R L.M."/>
            <person name="Kovalovszki A."/>
            <person name="Ziels R.M."/>
            <person name="Maus I."/>
            <person name="Zhu X."/>
            <person name="Kougias P.G."/>
            <person name="Basile A."/>
            <person name="Luo G."/>
            <person name="Schluter A."/>
            <person name="Konstantinidis K.T."/>
            <person name="Angelidaki I."/>
        </authorList>
    </citation>
    <scope>NUCLEOTIDE SEQUENCE [LARGE SCALE GENOMIC DNA]</scope>
    <source>
        <strain evidence="1">AS23ysBPME_344</strain>
    </source>
</reference>
<evidence type="ECO:0000313" key="1">
    <source>
        <dbReference type="EMBL" id="NLP40005.1"/>
    </source>
</evidence>